<reference evidence="2 3" key="1">
    <citation type="submission" date="2011-02" db="EMBL/GenBank/DDBJ databases">
        <title>The Genome Sequence of Sphaeroforma arctica JP610.</title>
        <authorList>
            <consortium name="The Broad Institute Genome Sequencing Platform"/>
            <person name="Russ C."/>
            <person name="Cuomo C."/>
            <person name="Young S.K."/>
            <person name="Zeng Q."/>
            <person name="Gargeya S."/>
            <person name="Alvarado L."/>
            <person name="Berlin A."/>
            <person name="Chapman S.B."/>
            <person name="Chen Z."/>
            <person name="Freedman E."/>
            <person name="Gellesch M."/>
            <person name="Goldberg J."/>
            <person name="Griggs A."/>
            <person name="Gujja S."/>
            <person name="Heilman E."/>
            <person name="Heiman D."/>
            <person name="Howarth C."/>
            <person name="Mehta T."/>
            <person name="Neiman D."/>
            <person name="Pearson M."/>
            <person name="Roberts A."/>
            <person name="Saif S."/>
            <person name="Shea T."/>
            <person name="Shenoy N."/>
            <person name="Sisk P."/>
            <person name="Stolte C."/>
            <person name="Sykes S."/>
            <person name="White J."/>
            <person name="Yandava C."/>
            <person name="Burger G."/>
            <person name="Gray M.W."/>
            <person name="Holland P.W.H."/>
            <person name="King N."/>
            <person name="Lang F.B.F."/>
            <person name="Roger A.J."/>
            <person name="Ruiz-Trillo I."/>
            <person name="Haas B."/>
            <person name="Nusbaum C."/>
            <person name="Birren B."/>
        </authorList>
    </citation>
    <scope>NUCLEOTIDE SEQUENCE [LARGE SCALE GENOMIC DNA]</scope>
    <source>
        <strain evidence="2 3">JP610</strain>
    </source>
</reference>
<organism evidence="2 3">
    <name type="scientific">Sphaeroforma arctica JP610</name>
    <dbReference type="NCBI Taxonomy" id="667725"/>
    <lineage>
        <taxon>Eukaryota</taxon>
        <taxon>Ichthyosporea</taxon>
        <taxon>Ichthyophonida</taxon>
        <taxon>Sphaeroforma</taxon>
    </lineage>
</organism>
<keyword evidence="3" id="KW-1185">Reference proteome</keyword>
<name>A0A0L0G5B1_9EUKA</name>
<evidence type="ECO:0000256" key="1">
    <source>
        <dbReference type="SAM" id="MobiDB-lite"/>
    </source>
</evidence>
<dbReference type="GeneID" id="25904191"/>
<protein>
    <submittedName>
        <fullName evidence="2">Uncharacterized protein</fullName>
    </submittedName>
</protein>
<proteinExistence type="predicted"/>
<feature type="compositionally biased region" description="Polar residues" evidence="1">
    <location>
        <begin position="215"/>
        <end position="246"/>
    </location>
</feature>
<feature type="compositionally biased region" description="Low complexity" evidence="1">
    <location>
        <begin position="199"/>
        <end position="214"/>
    </location>
</feature>
<dbReference type="Proteomes" id="UP000054560">
    <property type="component" value="Unassembled WGS sequence"/>
</dbReference>
<evidence type="ECO:0000313" key="3">
    <source>
        <dbReference type="Proteomes" id="UP000054560"/>
    </source>
</evidence>
<accession>A0A0L0G5B1</accession>
<gene>
    <name evidence="2" type="ORF">SARC_03687</name>
</gene>
<dbReference type="AlphaFoldDB" id="A0A0L0G5B1"/>
<feature type="region of interest" description="Disordered" evidence="1">
    <location>
        <begin position="199"/>
        <end position="264"/>
    </location>
</feature>
<dbReference type="RefSeq" id="XP_014157996.1">
    <property type="nucleotide sequence ID" value="XM_014302521.1"/>
</dbReference>
<evidence type="ECO:0000313" key="2">
    <source>
        <dbReference type="EMBL" id="KNC84094.1"/>
    </source>
</evidence>
<sequence length="296" mass="33478">MADVAVRTDDSYICRAMHALPFNAVYDDNQSKSSSTVMVRDQLLFAADRLQNKIEEEVLVPNFAAHDSIRAQSDFDDIQTDRMSRENTMYKPRTIDKDIFTFQNHTARGSWQDHHIANIKNNLDNDTLHIILDHKQKILSQWYHGDMKLSKGKLLQEFELEYSDPTASTVRPPRKEGGDVLIEAIVSFATGTSVTEHGGLQIQRQGTQQAGSQQTLEPQQAGSQQTPEPQQAGSQQTPEPQQSGSRAGQPETLEKYHNIMKPRYCKKKKKDNAVVLTPCVLLRLQRRSVKNGTYKA</sequence>
<dbReference type="EMBL" id="KQ241789">
    <property type="protein sequence ID" value="KNC84094.1"/>
    <property type="molecule type" value="Genomic_DNA"/>
</dbReference>